<dbReference type="InterPro" id="IPR036525">
    <property type="entry name" value="Tubulin/FtsZ_GTPase_sf"/>
</dbReference>
<dbReference type="OrthoDB" id="3644648at2"/>
<proteinExistence type="predicted"/>
<dbReference type="Proteomes" id="UP000037151">
    <property type="component" value="Unassembled WGS sequence"/>
</dbReference>
<dbReference type="AlphaFoldDB" id="A0A0L0JHB8"/>
<accession>A0A0L0JHB8</accession>
<gene>
    <name evidence="2" type="ORF">IQ63_41785</name>
</gene>
<dbReference type="Gene3D" id="3.40.50.1440">
    <property type="entry name" value="Tubulin/FtsZ, GTPase domain"/>
    <property type="match status" value="1"/>
</dbReference>
<evidence type="ECO:0000256" key="1">
    <source>
        <dbReference type="SAM" id="MobiDB-lite"/>
    </source>
</evidence>
<protein>
    <recommendedName>
        <fullName evidence="4">Tubulin-like protein</fullName>
    </recommendedName>
</protein>
<comment type="caution">
    <text evidence="2">The sequence shown here is derived from an EMBL/GenBank/DDBJ whole genome shotgun (WGS) entry which is preliminary data.</text>
</comment>
<evidence type="ECO:0008006" key="4">
    <source>
        <dbReference type="Google" id="ProtNLM"/>
    </source>
</evidence>
<feature type="region of interest" description="Disordered" evidence="1">
    <location>
        <begin position="1053"/>
        <end position="1125"/>
    </location>
</feature>
<dbReference type="EMBL" id="JPPY01000236">
    <property type="protein sequence ID" value="KND24874.1"/>
    <property type="molecule type" value="Genomic_DNA"/>
</dbReference>
<name>A0A0L0JHB8_9ACTN</name>
<reference evidence="3" key="1">
    <citation type="submission" date="2014-07" db="EMBL/GenBank/DDBJ databases">
        <title>Genome sequencing of plant-pathogenic Streptomyces species.</title>
        <authorList>
            <person name="Harrison J."/>
            <person name="Sapp M."/>
            <person name="Thwaites R."/>
            <person name="Studholme D.J."/>
        </authorList>
    </citation>
    <scope>NUCLEOTIDE SEQUENCE [LARGE SCALE GENOMIC DNA]</scope>
    <source>
        <strain evidence="3">NCPPB 4445</strain>
    </source>
</reference>
<evidence type="ECO:0000313" key="2">
    <source>
        <dbReference type="EMBL" id="KND24874.1"/>
    </source>
</evidence>
<dbReference type="Pfam" id="PF13809">
    <property type="entry name" value="Tubulin_2"/>
    <property type="match status" value="1"/>
</dbReference>
<sequence length="1125" mass="123940">MKINQPMLYVGLGGTGGLVGAELERRLRAALCGPDGTALASRGINQRYQLPECLQFVYADYSEAELARLPHLSVEPALQGVYARTARATHDLLPGYDSSPSVTRELRAAIPRETRDWLPPQATEPRITPLRNGAGQLPTVGRAALFGTLLRDDLTPVMGPLQQAIDIIGRSGGELSRLGGGPISGCDVFVAFSVAGGTGTGIFLDYLHFIGQAFKEKNFSGARIYPLVVMPSAFPLAKGGGRDAELNAARAVVDLFRLVDEQNVPVADDVIGDVDHASGTAIRYPHDRVVRLDAGVMPTAFLFSRTAGIRPDDLRRSMVSLIMSLIGAELGDAPGRDDEHQTFASSFINSDAKRRIRAKSGIGHRGVSTSLVASMTVPLEPLADLVSARLLAHGVSRLADSSAQHSHEYAGTVRRMFADAGLEELWNRDPLPPPEARPLQRGGAGIEESLTTRQREMQATLEDLRRRVARRVPVLAEQFSPQTALERALRTMDPFQVERVVKGVPGDPDPVTRQGVLGMLESRGREPGGGEHRALLPPPVPKFKDGITARLARTRHDELRARTEAEQNTWYAARSKAIWHEAWRAEEQRWRPKAAALTAEITALVEVFHKHREEEPRAYKAQVLELYDDRTGVSYLLPPQNNLTDFYDDLRERLTKRENLRDSDDEAALVHALVDADAWQAARTTARRNPDAAVAPVKAAIEQRIKQLFAQSGMLHDEKPLLPSMAMLLEAAAGVGAAAESVGKAALDQFRFKIAGLIPHGFVPEGGGPLKVLVVYPRSSAKDTVEDYLRKHLSLPRGTTEFNGVDTDSITVVLFRREMSLTEVPEVRKVLKRWAKARETEVAADYLDWRQRLGRGGEWLAATAEDRREILHRLLCALWKGQVEVVEGTDHEPVKVLVRLHSSLPDDVTTDVPGIELRLGDRPQRGVSGWARLLHAYEQIALLTEDAVVETYCQALMERSANNLGEEPHPLYTYVVEELAPRQIALIRDRLTRSVHTSGEWADSLLEFWTDLLPAALDIPFADKNAVAPTLRSLRHALREIDVIEVTERQEPRARGAFPWDDRPDAGEPPRERPLPPFAGAAAGSDGWPGEEPDTPAPVWAEAREQEPVRRPGTGEAGDPWKDVE</sequence>
<organism evidence="2 3">
    <name type="scientific">Streptomyces acidiscabies</name>
    <dbReference type="NCBI Taxonomy" id="42234"/>
    <lineage>
        <taxon>Bacteria</taxon>
        <taxon>Bacillati</taxon>
        <taxon>Actinomycetota</taxon>
        <taxon>Actinomycetes</taxon>
        <taxon>Kitasatosporales</taxon>
        <taxon>Streptomycetaceae</taxon>
        <taxon>Streptomyces</taxon>
    </lineage>
</organism>
<evidence type="ECO:0000313" key="3">
    <source>
        <dbReference type="Proteomes" id="UP000037151"/>
    </source>
</evidence>
<dbReference type="PATRIC" id="fig|42234.21.peg.8584"/>
<dbReference type="InterPro" id="IPR025904">
    <property type="entry name" value="Tubulin-like"/>
</dbReference>
<feature type="compositionally biased region" description="Basic and acidic residues" evidence="1">
    <location>
        <begin position="1053"/>
        <end position="1074"/>
    </location>
</feature>
<dbReference type="RefSeq" id="WP_050375235.1">
    <property type="nucleotide sequence ID" value="NZ_KQ257834.1"/>
</dbReference>
<feature type="region of interest" description="Disordered" evidence="1">
    <location>
        <begin position="426"/>
        <end position="449"/>
    </location>
</feature>